<reference evidence="3" key="1">
    <citation type="journal article" date="2019" name="Int. J. Syst. Evol. Microbiol.">
        <title>The Global Catalogue of Microorganisms (GCM) 10K type strain sequencing project: providing services to taxonomists for standard genome sequencing and annotation.</title>
        <authorList>
            <consortium name="The Broad Institute Genomics Platform"/>
            <consortium name="The Broad Institute Genome Sequencing Center for Infectious Disease"/>
            <person name="Wu L."/>
            <person name="Ma J."/>
        </authorList>
    </citation>
    <scope>NUCLEOTIDE SEQUENCE [LARGE SCALE GENOMIC DNA]</scope>
    <source>
        <strain evidence="3">CCUG 55491</strain>
    </source>
</reference>
<accession>A0ABW2YJG3</accession>
<evidence type="ECO:0000256" key="1">
    <source>
        <dbReference type="SAM" id="SignalP"/>
    </source>
</evidence>
<feature type="signal peptide" evidence="1">
    <location>
        <begin position="1"/>
        <end position="27"/>
    </location>
</feature>
<dbReference type="Proteomes" id="UP001597090">
    <property type="component" value="Unassembled WGS sequence"/>
</dbReference>
<proteinExistence type="predicted"/>
<name>A0ABW2YJG3_9GAMM</name>
<protein>
    <submittedName>
        <fullName evidence="2">Uncharacterized protein</fullName>
    </submittedName>
</protein>
<keyword evidence="3" id="KW-1185">Reference proteome</keyword>
<dbReference type="RefSeq" id="WP_386810788.1">
    <property type="nucleotide sequence ID" value="NZ_JBHTIH010000002.1"/>
</dbReference>
<evidence type="ECO:0000313" key="3">
    <source>
        <dbReference type="Proteomes" id="UP001597090"/>
    </source>
</evidence>
<sequence length="306" mass="31804">MNTTLKPAARAVAAAAILLAASTQAPAQSILSIHNDASGYDRVFLPADSVFLANGDGKAINVTVAGPGDAWYLRFEAPAGETLGPGVYTNAGCPLGLRMGRAPGMGITDNNPVCSDSQGIDNLFGSFAIRQIDYDAEGNLTSLEATFTQRLGSANAPALGGLIRYQARPLSLLLNASPAFAWGAIAQANHGDTSVFTLDGTVADGFEYQASVLKDTWRISVAPPTGQPLKAKTYQTSDAADPDHASLRIRRGLGAMAPACANPSGKLEIQSMKVNGAGAIQNLRATFVYRCSGSAAALRGTIRYLD</sequence>
<evidence type="ECO:0000313" key="2">
    <source>
        <dbReference type="EMBL" id="MFD0737830.1"/>
    </source>
</evidence>
<comment type="caution">
    <text evidence="2">The sequence shown here is derived from an EMBL/GenBank/DDBJ whole genome shotgun (WGS) entry which is preliminary data.</text>
</comment>
<gene>
    <name evidence="2" type="ORF">ACFQZQ_00805</name>
</gene>
<dbReference type="EMBL" id="JBHTIH010000002">
    <property type="protein sequence ID" value="MFD0737830.1"/>
    <property type="molecule type" value="Genomic_DNA"/>
</dbReference>
<keyword evidence="1" id="KW-0732">Signal</keyword>
<feature type="chain" id="PRO_5045063932" evidence="1">
    <location>
        <begin position="28"/>
        <end position="306"/>
    </location>
</feature>
<organism evidence="2 3">
    <name type="scientific">Lysobacter koreensis</name>
    <dbReference type="NCBI Taxonomy" id="266122"/>
    <lineage>
        <taxon>Bacteria</taxon>
        <taxon>Pseudomonadati</taxon>
        <taxon>Pseudomonadota</taxon>
        <taxon>Gammaproteobacteria</taxon>
        <taxon>Lysobacterales</taxon>
        <taxon>Lysobacteraceae</taxon>
        <taxon>Lysobacter</taxon>
    </lineage>
</organism>